<protein>
    <recommendedName>
        <fullName evidence="8">Tetraspanin</fullName>
    </recommendedName>
</protein>
<accession>A0AAE0Y6G6</accession>
<reference evidence="6" key="1">
    <citation type="journal article" date="2023" name="G3 (Bethesda)">
        <title>A reference genome for the long-term kleptoplast-retaining sea slug Elysia crispata morphotype clarki.</title>
        <authorList>
            <person name="Eastman K.E."/>
            <person name="Pendleton A.L."/>
            <person name="Shaikh M.A."/>
            <person name="Suttiyut T."/>
            <person name="Ogas R."/>
            <person name="Tomko P."/>
            <person name="Gavelis G."/>
            <person name="Widhalm J.R."/>
            <person name="Wisecaver J.H."/>
        </authorList>
    </citation>
    <scope>NUCLEOTIDE SEQUENCE</scope>
    <source>
        <strain evidence="6">ECLA1</strain>
    </source>
</reference>
<gene>
    <name evidence="6" type="ORF">RRG08_059901</name>
</gene>
<keyword evidence="7" id="KW-1185">Reference proteome</keyword>
<evidence type="ECO:0000256" key="3">
    <source>
        <dbReference type="ARBA" id="ARBA00022989"/>
    </source>
</evidence>
<dbReference type="InterPro" id="IPR008952">
    <property type="entry name" value="Tetraspanin_EC2_sf"/>
</dbReference>
<evidence type="ECO:0000313" key="6">
    <source>
        <dbReference type="EMBL" id="KAK3734719.1"/>
    </source>
</evidence>
<dbReference type="AlphaFoldDB" id="A0AAE0Y6G6"/>
<evidence type="ECO:0000256" key="2">
    <source>
        <dbReference type="ARBA" id="ARBA00022692"/>
    </source>
</evidence>
<sequence length="368" mass="41215">MKENIPAAIEDVSPRTSTQKVIYLERRSVWDDPPDLSYGLYLTLLPILIGCSGLSVVGIQLDFNPRVLLRPYLESSSSSSQNVAYHQICRNGTMDFCPTEPGVDTALVLPKEWFSLLTRGIGYVGLCDFVICVISGLSACTSSTKTLFSTLFLIPLAIAAKWKLVDLIVFDETPMHEWAKDQLVQTYRAAYEVGGDMRNMSELVTTMNTIMIKSGCCGIRGPADFMFQSPIALTDSWYRTHYFQYPPACCVRTTGATNTSHLLSNIMNGQCVSNQLTWAVNEMGCFSTVFHFTYNYWGKAMLGIVLTLIFMQSAQTIFTILVLLKRKKIRRKSGRLGTSSRNTILSECSDRVKRRSQLISRTRSSTID</sequence>
<keyword evidence="3 5" id="KW-1133">Transmembrane helix</keyword>
<organism evidence="6 7">
    <name type="scientific">Elysia crispata</name>
    <name type="common">lettuce slug</name>
    <dbReference type="NCBI Taxonomy" id="231223"/>
    <lineage>
        <taxon>Eukaryota</taxon>
        <taxon>Metazoa</taxon>
        <taxon>Spiralia</taxon>
        <taxon>Lophotrochozoa</taxon>
        <taxon>Mollusca</taxon>
        <taxon>Gastropoda</taxon>
        <taxon>Heterobranchia</taxon>
        <taxon>Euthyneura</taxon>
        <taxon>Panpulmonata</taxon>
        <taxon>Sacoglossa</taxon>
        <taxon>Placobranchoidea</taxon>
        <taxon>Plakobranchidae</taxon>
        <taxon>Elysia</taxon>
    </lineage>
</organism>
<evidence type="ECO:0008006" key="8">
    <source>
        <dbReference type="Google" id="ProtNLM"/>
    </source>
</evidence>
<dbReference type="Pfam" id="PF00335">
    <property type="entry name" value="Tetraspanin"/>
    <property type="match status" value="1"/>
</dbReference>
<dbReference type="EMBL" id="JAWDGP010006836">
    <property type="protein sequence ID" value="KAK3734719.1"/>
    <property type="molecule type" value="Genomic_DNA"/>
</dbReference>
<comment type="subcellular location">
    <subcellularLocation>
        <location evidence="1">Membrane</location>
        <topology evidence="1">Multi-pass membrane protein</topology>
    </subcellularLocation>
</comment>
<dbReference type="SUPFAM" id="SSF48652">
    <property type="entry name" value="Tetraspanin"/>
    <property type="match status" value="1"/>
</dbReference>
<evidence type="ECO:0000256" key="1">
    <source>
        <dbReference type="ARBA" id="ARBA00004141"/>
    </source>
</evidence>
<dbReference type="Proteomes" id="UP001283361">
    <property type="component" value="Unassembled WGS sequence"/>
</dbReference>
<feature type="transmembrane region" description="Helical" evidence="5">
    <location>
        <begin position="120"/>
        <end position="140"/>
    </location>
</feature>
<keyword evidence="2 5" id="KW-0812">Transmembrane</keyword>
<proteinExistence type="predicted"/>
<name>A0AAE0Y6G6_9GAST</name>
<evidence type="ECO:0000313" key="7">
    <source>
        <dbReference type="Proteomes" id="UP001283361"/>
    </source>
</evidence>
<keyword evidence="4 5" id="KW-0472">Membrane</keyword>
<comment type="caution">
    <text evidence="6">The sequence shown here is derived from an EMBL/GenBank/DDBJ whole genome shotgun (WGS) entry which is preliminary data.</text>
</comment>
<dbReference type="InterPro" id="IPR018499">
    <property type="entry name" value="Tetraspanin/Peripherin"/>
</dbReference>
<feature type="transmembrane region" description="Helical" evidence="5">
    <location>
        <begin position="36"/>
        <end position="61"/>
    </location>
</feature>
<evidence type="ECO:0000256" key="5">
    <source>
        <dbReference type="SAM" id="Phobius"/>
    </source>
</evidence>
<dbReference type="GO" id="GO:0016020">
    <property type="term" value="C:membrane"/>
    <property type="evidence" value="ECO:0007669"/>
    <property type="project" value="UniProtKB-SubCell"/>
</dbReference>
<feature type="transmembrane region" description="Helical" evidence="5">
    <location>
        <begin position="300"/>
        <end position="324"/>
    </location>
</feature>
<feature type="transmembrane region" description="Helical" evidence="5">
    <location>
        <begin position="147"/>
        <end position="165"/>
    </location>
</feature>
<evidence type="ECO:0000256" key="4">
    <source>
        <dbReference type="ARBA" id="ARBA00023136"/>
    </source>
</evidence>